<reference evidence="3 4" key="1">
    <citation type="submission" date="2017-06" db="EMBL/GenBank/DDBJ databases">
        <authorList>
            <person name="Kim H.J."/>
            <person name="Triplett B.A."/>
        </authorList>
    </citation>
    <scope>NUCLEOTIDE SEQUENCE [LARGE SCALE GENOMIC DNA]</scope>
    <source>
        <strain evidence="3 4">DSM 19307</strain>
    </source>
</reference>
<accession>A0A239EJC8</accession>
<evidence type="ECO:0000313" key="4">
    <source>
        <dbReference type="Proteomes" id="UP000198393"/>
    </source>
</evidence>
<dbReference type="Pfam" id="PF06500">
    <property type="entry name" value="FrsA-like"/>
    <property type="match status" value="1"/>
</dbReference>
<dbReference type="SUPFAM" id="SSF53474">
    <property type="entry name" value="alpha/beta-Hydrolases"/>
    <property type="match status" value="1"/>
</dbReference>
<dbReference type="AlphaFoldDB" id="A0A239EJC8"/>
<proteinExistence type="predicted"/>
<evidence type="ECO:0000256" key="2">
    <source>
        <dbReference type="SAM" id="SignalP"/>
    </source>
</evidence>
<evidence type="ECO:0000313" key="3">
    <source>
        <dbReference type="EMBL" id="SNS44113.1"/>
    </source>
</evidence>
<keyword evidence="4" id="KW-1185">Reference proteome</keyword>
<evidence type="ECO:0000256" key="1">
    <source>
        <dbReference type="ARBA" id="ARBA00022801"/>
    </source>
</evidence>
<dbReference type="EMBL" id="FZPD01000001">
    <property type="protein sequence ID" value="SNS44113.1"/>
    <property type="molecule type" value="Genomic_DNA"/>
</dbReference>
<dbReference type="InterPro" id="IPR050261">
    <property type="entry name" value="FrsA_esterase"/>
</dbReference>
<dbReference type="PANTHER" id="PTHR22946">
    <property type="entry name" value="DIENELACTONE HYDROLASE DOMAIN-CONTAINING PROTEIN-RELATED"/>
    <property type="match status" value="1"/>
</dbReference>
<dbReference type="OrthoDB" id="9814760at2"/>
<protein>
    <recommendedName>
        <fullName evidence="5">Alpha/beta hydrolase family protein</fullName>
    </recommendedName>
</protein>
<gene>
    <name evidence="3" type="ORF">SAMN05421640_0154</name>
</gene>
<dbReference type="InterPro" id="IPR029058">
    <property type="entry name" value="AB_hydrolase_fold"/>
</dbReference>
<dbReference type="RefSeq" id="WP_144017282.1">
    <property type="nucleotide sequence ID" value="NZ_FZPD01000001.1"/>
</dbReference>
<keyword evidence="2" id="KW-0732">Signal</keyword>
<keyword evidence="1" id="KW-0378">Hydrolase</keyword>
<dbReference type="GO" id="GO:0016787">
    <property type="term" value="F:hydrolase activity"/>
    <property type="evidence" value="ECO:0007669"/>
    <property type="project" value="UniProtKB-KW"/>
</dbReference>
<dbReference type="Gene3D" id="3.40.50.1820">
    <property type="entry name" value="alpha/beta hydrolase"/>
    <property type="match status" value="2"/>
</dbReference>
<name>A0A239EJC8_EKHLU</name>
<dbReference type="Proteomes" id="UP000198393">
    <property type="component" value="Unassembled WGS sequence"/>
</dbReference>
<organism evidence="3 4">
    <name type="scientific">Ekhidna lutea</name>
    <dbReference type="NCBI Taxonomy" id="447679"/>
    <lineage>
        <taxon>Bacteria</taxon>
        <taxon>Pseudomonadati</taxon>
        <taxon>Bacteroidota</taxon>
        <taxon>Cytophagia</taxon>
        <taxon>Cytophagales</taxon>
        <taxon>Reichenbachiellaceae</taxon>
        <taxon>Ekhidna</taxon>
    </lineage>
</organism>
<evidence type="ECO:0008006" key="5">
    <source>
        <dbReference type="Google" id="ProtNLM"/>
    </source>
</evidence>
<feature type="signal peptide" evidence="2">
    <location>
        <begin position="1"/>
        <end position="21"/>
    </location>
</feature>
<sequence length="388" mass="43823">MKQLIKLTCILGMLFAQMSSAQKSTSPLWLDLIPGKYDVGFKAEFLVDTTRMFPSSDSLPHALKGRPIRVKVYYPGTKQTSSLRMSFEDQIRLYPSNPQFATYNEVLGLRDINLQGQFGPRSDSLMRVLFRMETMAYSEIPIMEGSFPLLIYNLGLDDHQMENSVLWEYLASHGYIVVVIPCLGNSLENKFVHYNSKGLEGLYLDALFALNTYRKKEYVDKERIGAIGHSFGGGVAALLACRNSDVKAVASLDGTINNPRAQKFIDSLNINANTLKVPLLNLYTKAHDKDLTIVESLETPVYEVGFHSASHFDFQNFGLFAHVMGVDDSRVVRRRSSEEGKDIVLGTIGLTKSFFDYYFFEDENGHSFIKGEGTDTERLNELAEFKYR</sequence>
<dbReference type="InterPro" id="IPR010520">
    <property type="entry name" value="FrsA-like"/>
</dbReference>
<feature type="chain" id="PRO_5012331014" description="Alpha/beta hydrolase family protein" evidence="2">
    <location>
        <begin position="22"/>
        <end position="388"/>
    </location>
</feature>